<dbReference type="SUPFAM" id="SSF54160">
    <property type="entry name" value="Chromo domain-like"/>
    <property type="match status" value="1"/>
</dbReference>
<dbReference type="InterPro" id="IPR000953">
    <property type="entry name" value="Chromo/chromo_shadow_dom"/>
</dbReference>
<evidence type="ECO:0000256" key="1">
    <source>
        <dbReference type="ARBA" id="ARBA00004123"/>
    </source>
</evidence>
<proteinExistence type="predicted"/>
<dbReference type="SMART" id="SM00298">
    <property type="entry name" value="CHROMO"/>
    <property type="match status" value="1"/>
</dbReference>
<protein>
    <recommendedName>
        <fullName evidence="3">Chromo domain-containing protein</fullName>
    </recommendedName>
</protein>
<evidence type="ECO:0000313" key="4">
    <source>
        <dbReference type="Ensembl" id="ENSLLEP00000001494.1"/>
    </source>
</evidence>
<dbReference type="GeneTree" id="ENSGT00960000189474"/>
<dbReference type="GO" id="GO:0005634">
    <property type="term" value="C:nucleus"/>
    <property type="evidence" value="ECO:0007669"/>
    <property type="project" value="UniProtKB-SubCell"/>
</dbReference>
<comment type="subcellular location">
    <subcellularLocation>
        <location evidence="1">Nucleus</location>
    </subcellularLocation>
</comment>
<sequence>MKLAPRYIGPYKILRRLNPVSYALALPPHIRIHNVFHVSLLKPLLCNRYTKARAPPPPVSVEGEEEFEVKAILDARMSRGSLQYLVDWVGYGPEDRSWIPAAEVHAPRLVKAFYVTHPRAPGGRPVAARGGGGSVTDGPVLGRLAADSSLLAGQAPNNNATGCAHVGRRGAGPYNILHSARTQRSCTGQDKSRTTLGTRKNKKHTQPRSQPHTLLGASPSFLFRFAYTKYINVGARGKDLGASGYLAPGFVGPCPELLIPSNNQFYYRER</sequence>
<dbReference type="Pfam" id="PF24626">
    <property type="entry name" value="SH3_Tf2-1"/>
    <property type="match status" value="1"/>
</dbReference>
<dbReference type="AlphaFoldDB" id="A0A8C5P708"/>
<name>A0A8C5P708_9ANUR</name>
<reference evidence="4" key="2">
    <citation type="submission" date="2025-09" db="UniProtKB">
        <authorList>
            <consortium name="Ensembl"/>
        </authorList>
    </citation>
    <scope>IDENTIFICATION</scope>
</reference>
<dbReference type="Ensembl" id="ENSLLET00000001570.1">
    <property type="protein sequence ID" value="ENSLLEP00000001494.1"/>
    <property type="gene ID" value="ENSLLEG00000000979.1"/>
</dbReference>
<keyword evidence="5" id="KW-1185">Reference proteome</keyword>
<accession>A0A8C5P708</accession>
<feature type="compositionally biased region" description="Polar residues" evidence="2">
    <location>
        <begin position="182"/>
        <end position="198"/>
    </location>
</feature>
<dbReference type="InterPro" id="IPR056924">
    <property type="entry name" value="SH3_Tf2-1"/>
</dbReference>
<dbReference type="Pfam" id="PF00385">
    <property type="entry name" value="Chromo"/>
    <property type="match status" value="1"/>
</dbReference>
<reference evidence="4" key="1">
    <citation type="submission" date="2025-08" db="UniProtKB">
        <authorList>
            <consortium name="Ensembl"/>
        </authorList>
    </citation>
    <scope>IDENTIFICATION</scope>
</reference>
<dbReference type="PANTHER" id="PTHR46148">
    <property type="entry name" value="CHROMO DOMAIN-CONTAINING PROTEIN"/>
    <property type="match status" value="1"/>
</dbReference>
<feature type="domain" description="Chromo" evidence="3">
    <location>
        <begin position="67"/>
        <end position="114"/>
    </location>
</feature>
<dbReference type="InterPro" id="IPR023780">
    <property type="entry name" value="Chromo_domain"/>
</dbReference>
<dbReference type="InterPro" id="IPR016197">
    <property type="entry name" value="Chromo-like_dom_sf"/>
</dbReference>
<evidence type="ECO:0000256" key="2">
    <source>
        <dbReference type="SAM" id="MobiDB-lite"/>
    </source>
</evidence>
<dbReference type="PANTHER" id="PTHR46148:SF44">
    <property type="entry name" value="GAG-POL POLYPROTEIN"/>
    <property type="match status" value="1"/>
</dbReference>
<dbReference type="Proteomes" id="UP000694569">
    <property type="component" value="Unplaced"/>
</dbReference>
<organism evidence="4 5">
    <name type="scientific">Leptobrachium leishanense</name>
    <name type="common">Leishan spiny toad</name>
    <dbReference type="NCBI Taxonomy" id="445787"/>
    <lineage>
        <taxon>Eukaryota</taxon>
        <taxon>Metazoa</taxon>
        <taxon>Chordata</taxon>
        <taxon>Craniata</taxon>
        <taxon>Vertebrata</taxon>
        <taxon>Euteleostomi</taxon>
        <taxon>Amphibia</taxon>
        <taxon>Batrachia</taxon>
        <taxon>Anura</taxon>
        <taxon>Pelobatoidea</taxon>
        <taxon>Megophryidae</taxon>
        <taxon>Leptobrachium</taxon>
    </lineage>
</organism>
<dbReference type="PROSITE" id="PS50013">
    <property type="entry name" value="CHROMO_2"/>
    <property type="match status" value="1"/>
</dbReference>
<dbReference type="Gene3D" id="2.40.50.40">
    <property type="match status" value="1"/>
</dbReference>
<evidence type="ECO:0000259" key="3">
    <source>
        <dbReference type="PROSITE" id="PS50013"/>
    </source>
</evidence>
<feature type="region of interest" description="Disordered" evidence="2">
    <location>
        <begin position="182"/>
        <end position="215"/>
    </location>
</feature>
<evidence type="ECO:0000313" key="5">
    <source>
        <dbReference type="Proteomes" id="UP000694569"/>
    </source>
</evidence>
<dbReference type="OrthoDB" id="1430630at2759"/>